<protein>
    <submittedName>
        <fullName evidence="2">Putative acetyltransferase EpsM</fullName>
        <ecNumber evidence="2">2.3.1.-</ecNumber>
    </submittedName>
</protein>
<dbReference type="GO" id="GO:0016746">
    <property type="term" value="F:acyltransferase activity"/>
    <property type="evidence" value="ECO:0007669"/>
    <property type="project" value="UniProtKB-KW"/>
</dbReference>
<dbReference type="Gene3D" id="2.160.10.10">
    <property type="entry name" value="Hexapeptide repeat proteins"/>
    <property type="match status" value="1"/>
</dbReference>
<comment type="caution">
    <text evidence="2">The sequence shown here is derived from an EMBL/GenBank/DDBJ whole genome shotgun (WGS) entry which is preliminary data.</text>
</comment>
<sequence>MKKIIIIGSGGHGAELDDYIRYNEKVTGVKELEIIGYLDDNPLNYANYKFGAPLIGGVRDHIVRTDVEYLMGIANLTYRKLFVDQYTAAGASFISLIHRTAYISDSASLGKGVVIGPMVNLGPNAKVGDFTMLNSRCSLGHDTKVGAFNFISPNVCFSGFTEIGNGNLFGINSATIPGIKVGNNNKIMAGMVLDKNVSNDEVVFYRFKEKVIAVPK</sequence>
<evidence type="ECO:0000313" key="2">
    <source>
        <dbReference type="EMBL" id="MPL89998.1"/>
    </source>
</evidence>
<keyword evidence="2" id="KW-0808">Transferase</keyword>
<dbReference type="EC" id="2.3.1.-" evidence="2"/>
<dbReference type="InterPro" id="IPR041561">
    <property type="entry name" value="PglD_N"/>
</dbReference>
<dbReference type="SUPFAM" id="SSF51161">
    <property type="entry name" value="Trimeric LpxA-like enzymes"/>
    <property type="match status" value="1"/>
</dbReference>
<gene>
    <name evidence="2" type="primary">epsM_4</name>
    <name evidence="2" type="ORF">SDC9_36043</name>
</gene>
<feature type="domain" description="PglD N-terminal" evidence="1">
    <location>
        <begin position="3"/>
        <end position="85"/>
    </location>
</feature>
<name>A0A644VF96_9ZZZZ</name>
<organism evidence="2">
    <name type="scientific">bioreactor metagenome</name>
    <dbReference type="NCBI Taxonomy" id="1076179"/>
    <lineage>
        <taxon>unclassified sequences</taxon>
        <taxon>metagenomes</taxon>
        <taxon>ecological metagenomes</taxon>
    </lineage>
</organism>
<dbReference type="InterPro" id="IPR050179">
    <property type="entry name" value="Trans_hexapeptide_repeat"/>
</dbReference>
<dbReference type="PANTHER" id="PTHR43300">
    <property type="entry name" value="ACETYLTRANSFERASE"/>
    <property type="match status" value="1"/>
</dbReference>
<dbReference type="InterPro" id="IPR011004">
    <property type="entry name" value="Trimer_LpxA-like_sf"/>
</dbReference>
<evidence type="ECO:0000259" key="1">
    <source>
        <dbReference type="Pfam" id="PF17836"/>
    </source>
</evidence>
<dbReference type="InterPro" id="IPR020019">
    <property type="entry name" value="AcTrfase_PglD-like"/>
</dbReference>
<dbReference type="EMBL" id="VSSQ01000292">
    <property type="protein sequence ID" value="MPL89998.1"/>
    <property type="molecule type" value="Genomic_DNA"/>
</dbReference>
<proteinExistence type="predicted"/>
<dbReference type="CDD" id="cd03360">
    <property type="entry name" value="LbH_AT_putative"/>
    <property type="match status" value="1"/>
</dbReference>
<dbReference type="PANTHER" id="PTHR43300:SF7">
    <property type="entry name" value="UDP-N-ACETYLBACILLOSAMINE N-ACETYLTRANSFERASE"/>
    <property type="match status" value="1"/>
</dbReference>
<dbReference type="Gene3D" id="3.40.50.20">
    <property type="match status" value="1"/>
</dbReference>
<keyword evidence="2" id="KW-0012">Acyltransferase</keyword>
<accession>A0A644VF96</accession>
<dbReference type="Pfam" id="PF17836">
    <property type="entry name" value="PglD_N"/>
    <property type="match status" value="1"/>
</dbReference>
<dbReference type="AlphaFoldDB" id="A0A644VF96"/>
<reference evidence="2" key="1">
    <citation type="submission" date="2019-08" db="EMBL/GenBank/DDBJ databases">
        <authorList>
            <person name="Kucharzyk K."/>
            <person name="Murdoch R.W."/>
            <person name="Higgins S."/>
            <person name="Loffler F."/>
        </authorList>
    </citation>
    <scope>NUCLEOTIDE SEQUENCE</scope>
</reference>